<gene>
    <name evidence="1" type="ORF">Godav_013870</name>
</gene>
<keyword evidence="2" id="KW-1185">Reference proteome</keyword>
<dbReference type="Proteomes" id="UP000593561">
    <property type="component" value="Unassembled WGS sequence"/>
</dbReference>
<dbReference type="AlphaFoldDB" id="A0A7J8RJB7"/>
<protein>
    <submittedName>
        <fullName evidence="1">Uncharacterized protein</fullName>
    </submittedName>
</protein>
<sequence length="22" mass="2876">MQEQRMSNQINYCHYRWLLCKM</sequence>
<proteinExistence type="predicted"/>
<dbReference type="EMBL" id="JABFAC010000005">
    <property type="protein sequence ID" value="MBA0613432.1"/>
    <property type="molecule type" value="Genomic_DNA"/>
</dbReference>
<organism evidence="1 2">
    <name type="scientific">Gossypium davidsonii</name>
    <name type="common">Davidson's cotton</name>
    <name type="synonym">Gossypium klotzschianum subsp. davidsonii</name>
    <dbReference type="NCBI Taxonomy" id="34287"/>
    <lineage>
        <taxon>Eukaryota</taxon>
        <taxon>Viridiplantae</taxon>
        <taxon>Streptophyta</taxon>
        <taxon>Embryophyta</taxon>
        <taxon>Tracheophyta</taxon>
        <taxon>Spermatophyta</taxon>
        <taxon>Magnoliopsida</taxon>
        <taxon>eudicotyledons</taxon>
        <taxon>Gunneridae</taxon>
        <taxon>Pentapetalae</taxon>
        <taxon>rosids</taxon>
        <taxon>malvids</taxon>
        <taxon>Malvales</taxon>
        <taxon>Malvaceae</taxon>
        <taxon>Malvoideae</taxon>
        <taxon>Gossypium</taxon>
    </lineage>
</organism>
<evidence type="ECO:0000313" key="1">
    <source>
        <dbReference type="EMBL" id="MBA0613432.1"/>
    </source>
</evidence>
<name>A0A7J8RJB7_GOSDV</name>
<comment type="caution">
    <text evidence="1">The sequence shown here is derived from an EMBL/GenBank/DDBJ whole genome shotgun (WGS) entry which is preliminary data.</text>
</comment>
<reference evidence="1 2" key="1">
    <citation type="journal article" date="2019" name="Genome Biol. Evol.">
        <title>Insights into the evolution of the New World diploid cottons (Gossypium, subgenus Houzingenia) based on genome sequencing.</title>
        <authorList>
            <person name="Grover C.E."/>
            <person name="Arick M.A. 2nd"/>
            <person name="Thrash A."/>
            <person name="Conover J.L."/>
            <person name="Sanders W.S."/>
            <person name="Peterson D.G."/>
            <person name="Frelichowski J.E."/>
            <person name="Scheffler J.A."/>
            <person name="Scheffler B.E."/>
            <person name="Wendel J.F."/>
        </authorList>
    </citation>
    <scope>NUCLEOTIDE SEQUENCE [LARGE SCALE GENOMIC DNA]</scope>
    <source>
        <strain evidence="1">27</strain>
        <tissue evidence="1">Leaf</tissue>
    </source>
</reference>
<evidence type="ECO:0000313" key="2">
    <source>
        <dbReference type="Proteomes" id="UP000593561"/>
    </source>
</evidence>
<accession>A0A7J8RJB7</accession>